<sequence>MKKQDKIYLLNQMLKAANYPISKELISERLECSIATVYRIIGDLRDGYGAPIATDTNTGGFYYLDNSSFELPGLRLQSDEIEALLMANHLLEDIQSGLLQKPLSRLLANIESLLKEHGIKDKKNIQIIHALSRKADNSIFAQVFSALQDNKKLEIQYQARSTNKVSKRIISPLKLTNYKNAWYLDSWCHLRDAIRSFSLEQISQNQVLDAECLQVSDEQLKQHFSGSYGIFSGKPKNVARLKVSAKVSRWVAAEQWHSNQKVSFLRDGSLFLEVPYNKDMELIMDILRYGENITVLSPDSLKDKIRQTIEQMLRNY</sequence>
<dbReference type="InterPro" id="IPR057727">
    <property type="entry name" value="WCX_dom"/>
</dbReference>
<dbReference type="AlphaFoldDB" id="A0A3B0V0Y5"/>
<name>A0A3B0V0Y5_9ZZZZ</name>
<dbReference type="Pfam" id="PF13280">
    <property type="entry name" value="WYL"/>
    <property type="match status" value="1"/>
</dbReference>
<evidence type="ECO:0000259" key="2">
    <source>
        <dbReference type="Pfam" id="PF25583"/>
    </source>
</evidence>
<evidence type="ECO:0000313" key="3">
    <source>
        <dbReference type="EMBL" id="VAW37108.1"/>
    </source>
</evidence>
<dbReference type="EMBL" id="UOEW01000159">
    <property type="protein sequence ID" value="VAW37108.1"/>
    <property type="molecule type" value="Genomic_DNA"/>
</dbReference>
<dbReference type="Pfam" id="PF25583">
    <property type="entry name" value="WCX"/>
    <property type="match status" value="1"/>
</dbReference>
<organism evidence="3">
    <name type="scientific">hydrothermal vent metagenome</name>
    <dbReference type="NCBI Taxonomy" id="652676"/>
    <lineage>
        <taxon>unclassified sequences</taxon>
        <taxon>metagenomes</taxon>
        <taxon>ecological metagenomes</taxon>
    </lineage>
</organism>
<feature type="domain" description="WYL" evidence="1">
    <location>
        <begin position="139"/>
        <end position="204"/>
    </location>
</feature>
<dbReference type="PANTHER" id="PTHR34580">
    <property type="match status" value="1"/>
</dbReference>
<dbReference type="PANTHER" id="PTHR34580:SF3">
    <property type="entry name" value="PROTEIN PAFB"/>
    <property type="match status" value="1"/>
</dbReference>
<dbReference type="InterPro" id="IPR026881">
    <property type="entry name" value="WYL_dom"/>
</dbReference>
<reference evidence="3" key="1">
    <citation type="submission" date="2018-06" db="EMBL/GenBank/DDBJ databases">
        <authorList>
            <person name="Zhirakovskaya E."/>
        </authorList>
    </citation>
    <scope>NUCLEOTIDE SEQUENCE</scope>
</reference>
<gene>
    <name evidence="3" type="ORF">MNBD_GAMMA01-1811</name>
</gene>
<dbReference type="PROSITE" id="PS52050">
    <property type="entry name" value="WYL"/>
    <property type="match status" value="1"/>
</dbReference>
<dbReference type="InterPro" id="IPR036388">
    <property type="entry name" value="WH-like_DNA-bd_sf"/>
</dbReference>
<evidence type="ECO:0008006" key="4">
    <source>
        <dbReference type="Google" id="ProtNLM"/>
    </source>
</evidence>
<dbReference type="InterPro" id="IPR051534">
    <property type="entry name" value="CBASS_pafABC_assoc_protein"/>
</dbReference>
<proteinExistence type="predicted"/>
<evidence type="ECO:0000259" key="1">
    <source>
        <dbReference type="Pfam" id="PF13280"/>
    </source>
</evidence>
<accession>A0A3B0V0Y5</accession>
<dbReference type="Gene3D" id="1.10.10.10">
    <property type="entry name" value="Winged helix-like DNA-binding domain superfamily/Winged helix DNA-binding domain"/>
    <property type="match status" value="1"/>
</dbReference>
<protein>
    <recommendedName>
        <fullName evidence="4">Transcriptional regulator, DeoR family</fullName>
    </recommendedName>
</protein>
<feature type="domain" description="WCX" evidence="2">
    <location>
        <begin position="239"/>
        <end position="313"/>
    </location>
</feature>